<comment type="subcellular location">
    <subcellularLocation>
        <location evidence="1">Cytoplasm</location>
    </subcellularLocation>
</comment>
<dbReference type="GO" id="GO:0031032">
    <property type="term" value="P:actomyosin structure organization"/>
    <property type="evidence" value="ECO:0007669"/>
    <property type="project" value="TreeGrafter"/>
</dbReference>
<evidence type="ECO:0000256" key="1">
    <source>
        <dbReference type="ARBA" id="ARBA00004496"/>
    </source>
</evidence>
<proteinExistence type="predicted"/>
<sequence length="648" mass="72183">MEVSPPFRFAFRVKFYSSEPNNLHEEITRYLFFLQLKQDIILGKLVPPYEATLELAALSLQSEIGDYDPEEHTPEFVSEFRFTPDQSEAMEEDIVEKFKELRGQSPADAELNYLNKAKWLEMYGVDLHAVKGKDDHDYTLGLTPTGILVFEGEYKIGLFFWPKVTKLDFKSKKLHLAVVEDDESGMEQEHNFVFKLDNVRNCKHLWKCAVEHHAFFRLRGPVKQTQEKQGFIRRGSRFRYSGKTEFQSAKQNRSRRSMAIERRPSERFSRRPSYAQKRATQAQQTAANVVARSQQGMSRSQYPASRPSPAPQMITSAQTDALLGHPASASMDGSYHLTETNVDTGATADMVPGREITPRRPPAGYSYTGGTPDARANGLSEAEFAAAKLKGLENEPNLIQPNQKNRNASAGSSHSDYTPNNQTGRPLNKAQLSKDQWKVNQLKVNLDQRNTTPQNDPEKVEEAKFKLLQAPKSPEEKLAARKAISDGQNQVQKKLSVSMQDVGDPQGDYNSVGYRSEGAANGRHLGLPAYQSLKGSAPGTSSDSPVNGEMGLRTKSNPDVNRRNGVSPYGPSPLAVGYTPPSGNLQQLESVKKPPSSSGIRKLSSLSGRRTSGKETPQQNGPKVSYATNRQVESPQPEEKRSTMTTEL</sequence>
<feature type="region of interest" description="Disordered" evidence="3">
    <location>
        <begin position="348"/>
        <end position="376"/>
    </location>
</feature>
<feature type="compositionally biased region" description="Low complexity" evidence="3">
    <location>
        <begin position="271"/>
        <end position="292"/>
    </location>
</feature>
<evidence type="ECO:0000259" key="4">
    <source>
        <dbReference type="PROSITE" id="PS50057"/>
    </source>
</evidence>
<dbReference type="GO" id="GO:0016020">
    <property type="term" value="C:membrane"/>
    <property type="evidence" value="ECO:0007669"/>
    <property type="project" value="UniProtKB-ARBA"/>
</dbReference>
<dbReference type="InterPro" id="IPR019749">
    <property type="entry name" value="Band_41_domain"/>
</dbReference>
<evidence type="ECO:0000256" key="2">
    <source>
        <dbReference type="ARBA" id="ARBA00022490"/>
    </source>
</evidence>
<dbReference type="Pfam" id="PF09380">
    <property type="entry name" value="FERM_C"/>
    <property type="match status" value="1"/>
</dbReference>
<feature type="region of interest" description="Disordered" evidence="3">
    <location>
        <begin position="394"/>
        <end position="433"/>
    </location>
</feature>
<dbReference type="STRING" id="307972.A0A2G8JIS7"/>
<dbReference type="FunFam" id="1.20.80.10:FF:000003">
    <property type="entry name" value="Tyrosine-protein phosphatase non-receptor type 4"/>
    <property type="match status" value="1"/>
</dbReference>
<dbReference type="Gene3D" id="2.30.29.30">
    <property type="entry name" value="Pleckstrin-homology domain (PH domain)/Phosphotyrosine-binding domain (PTB)"/>
    <property type="match status" value="1"/>
</dbReference>
<dbReference type="Pfam" id="PF08736">
    <property type="entry name" value="FA"/>
    <property type="match status" value="1"/>
</dbReference>
<dbReference type="InterPro" id="IPR011993">
    <property type="entry name" value="PH-like_dom_sf"/>
</dbReference>
<feature type="compositionally biased region" description="Low complexity" evidence="3">
    <location>
        <begin position="596"/>
        <end position="610"/>
    </location>
</feature>
<name>A0A2G8JIS7_STIJA</name>
<dbReference type="PRINTS" id="PR00935">
    <property type="entry name" value="BAND41"/>
</dbReference>
<protein>
    <submittedName>
        <fullName evidence="5">Putative band 4.1-like protein 5 isoform X3</fullName>
    </submittedName>
</protein>
<feature type="region of interest" description="Disordered" evidence="3">
    <location>
        <begin position="242"/>
        <end position="312"/>
    </location>
</feature>
<dbReference type="SMART" id="SM01196">
    <property type="entry name" value="FERM_C"/>
    <property type="match status" value="1"/>
</dbReference>
<accession>A0A2G8JIS7</accession>
<dbReference type="InterPro" id="IPR014847">
    <property type="entry name" value="FA"/>
</dbReference>
<dbReference type="InterPro" id="IPR018980">
    <property type="entry name" value="FERM_PH-like_C"/>
</dbReference>
<dbReference type="FunFam" id="2.30.29.30:FF:000002">
    <property type="entry name" value="Band 4.1-like protein 5 isoform 1"/>
    <property type="match status" value="1"/>
</dbReference>
<evidence type="ECO:0000313" key="5">
    <source>
        <dbReference type="EMBL" id="PIK35655.1"/>
    </source>
</evidence>
<keyword evidence="2" id="KW-0963">Cytoplasm</keyword>
<dbReference type="InterPro" id="IPR035963">
    <property type="entry name" value="FERM_2"/>
</dbReference>
<comment type="caution">
    <text evidence="5">The sequence shown here is derived from an EMBL/GenBank/DDBJ whole genome shotgun (WGS) entry which is preliminary data.</text>
</comment>
<dbReference type="InterPro" id="IPR000299">
    <property type="entry name" value="FERM_domain"/>
</dbReference>
<dbReference type="CDD" id="cd13186">
    <property type="entry name" value="FERM_C_NBL4_NBL5"/>
    <property type="match status" value="1"/>
</dbReference>
<evidence type="ECO:0000256" key="3">
    <source>
        <dbReference type="SAM" id="MobiDB-lite"/>
    </source>
</evidence>
<gene>
    <name evidence="5" type="ORF">BSL78_27515</name>
</gene>
<dbReference type="PROSITE" id="PS50057">
    <property type="entry name" value="FERM_3"/>
    <property type="match status" value="1"/>
</dbReference>
<dbReference type="PANTHER" id="PTHR23280">
    <property type="entry name" value="4.1 G PROTEIN"/>
    <property type="match status" value="1"/>
</dbReference>
<organism evidence="5 6">
    <name type="scientific">Stichopus japonicus</name>
    <name type="common">Sea cucumber</name>
    <dbReference type="NCBI Taxonomy" id="307972"/>
    <lineage>
        <taxon>Eukaryota</taxon>
        <taxon>Metazoa</taxon>
        <taxon>Echinodermata</taxon>
        <taxon>Eleutherozoa</taxon>
        <taxon>Echinozoa</taxon>
        <taxon>Holothuroidea</taxon>
        <taxon>Aspidochirotacea</taxon>
        <taxon>Aspidochirotida</taxon>
        <taxon>Stichopodidae</taxon>
        <taxon>Apostichopus</taxon>
    </lineage>
</organism>
<feature type="region of interest" description="Disordered" evidence="3">
    <location>
        <begin position="529"/>
        <end position="648"/>
    </location>
</feature>
<dbReference type="AlphaFoldDB" id="A0A2G8JIS7"/>
<dbReference type="EMBL" id="MRZV01001845">
    <property type="protein sequence ID" value="PIK35655.1"/>
    <property type="molecule type" value="Genomic_DNA"/>
</dbReference>
<dbReference type="Gene3D" id="1.20.80.10">
    <property type="match status" value="1"/>
</dbReference>
<dbReference type="CDD" id="cd14473">
    <property type="entry name" value="FERM_B-lobe"/>
    <property type="match status" value="1"/>
</dbReference>
<dbReference type="SMART" id="SM01195">
    <property type="entry name" value="FA"/>
    <property type="match status" value="1"/>
</dbReference>
<dbReference type="InterPro" id="IPR014352">
    <property type="entry name" value="FERM/acyl-CoA-bd_prot_sf"/>
</dbReference>
<feature type="compositionally biased region" description="Polar residues" evidence="3">
    <location>
        <begin position="486"/>
        <end position="499"/>
    </location>
</feature>
<dbReference type="InterPro" id="IPR019748">
    <property type="entry name" value="FERM_central"/>
</dbReference>
<feature type="region of interest" description="Disordered" evidence="3">
    <location>
        <begin position="482"/>
        <end position="517"/>
    </location>
</feature>
<dbReference type="SUPFAM" id="SSF47031">
    <property type="entry name" value="Second domain of FERM"/>
    <property type="match status" value="1"/>
</dbReference>
<feature type="compositionally biased region" description="Polar residues" evidence="3">
    <location>
        <begin position="397"/>
        <end position="433"/>
    </location>
</feature>
<dbReference type="GO" id="GO:0005737">
    <property type="term" value="C:cytoplasm"/>
    <property type="evidence" value="ECO:0007669"/>
    <property type="project" value="UniProtKB-SubCell"/>
</dbReference>
<keyword evidence="6" id="KW-1185">Reference proteome</keyword>
<dbReference type="SMART" id="SM00295">
    <property type="entry name" value="B41"/>
    <property type="match status" value="1"/>
</dbReference>
<feature type="compositionally biased region" description="Polar residues" evidence="3">
    <location>
        <begin position="614"/>
        <end position="634"/>
    </location>
</feature>
<dbReference type="SUPFAM" id="SSF50729">
    <property type="entry name" value="PH domain-like"/>
    <property type="match status" value="1"/>
</dbReference>
<feature type="compositionally biased region" description="Polar residues" evidence="3">
    <location>
        <begin position="293"/>
        <end position="303"/>
    </location>
</feature>
<dbReference type="Proteomes" id="UP000230750">
    <property type="component" value="Unassembled WGS sequence"/>
</dbReference>
<dbReference type="GO" id="GO:0005856">
    <property type="term" value="C:cytoskeleton"/>
    <property type="evidence" value="ECO:0007669"/>
    <property type="project" value="TreeGrafter"/>
</dbReference>
<feature type="domain" description="FERM" evidence="4">
    <location>
        <begin position="1"/>
        <end position="220"/>
    </location>
</feature>
<feature type="compositionally biased region" description="Basic and acidic residues" evidence="3">
    <location>
        <begin position="258"/>
        <end position="269"/>
    </location>
</feature>
<dbReference type="PANTHER" id="PTHR23280:SF25">
    <property type="entry name" value="MOESIN_EZRIN_RADIXIN HOMOLOG 1"/>
    <property type="match status" value="1"/>
</dbReference>
<evidence type="ECO:0000313" key="6">
    <source>
        <dbReference type="Proteomes" id="UP000230750"/>
    </source>
</evidence>
<dbReference type="Pfam" id="PF00373">
    <property type="entry name" value="FERM_M"/>
    <property type="match status" value="1"/>
</dbReference>
<dbReference type="OrthoDB" id="6235974at2759"/>
<reference evidence="5 6" key="1">
    <citation type="journal article" date="2017" name="PLoS Biol.">
        <title>The sea cucumber genome provides insights into morphological evolution and visceral regeneration.</title>
        <authorList>
            <person name="Zhang X."/>
            <person name="Sun L."/>
            <person name="Yuan J."/>
            <person name="Sun Y."/>
            <person name="Gao Y."/>
            <person name="Zhang L."/>
            <person name="Li S."/>
            <person name="Dai H."/>
            <person name="Hamel J.F."/>
            <person name="Liu C."/>
            <person name="Yu Y."/>
            <person name="Liu S."/>
            <person name="Lin W."/>
            <person name="Guo K."/>
            <person name="Jin S."/>
            <person name="Xu P."/>
            <person name="Storey K.B."/>
            <person name="Huan P."/>
            <person name="Zhang T."/>
            <person name="Zhou Y."/>
            <person name="Zhang J."/>
            <person name="Lin C."/>
            <person name="Li X."/>
            <person name="Xing L."/>
            <person name="Huo D."/>
            <person name="Sun M."/>
            <person name="Wang L."/>
            <person name="Mercier A."/>
            <person name="Li F."/>
            <person name="Yang H."/>
            <person name="Xiang J."/>
        </authorList>
    </citation>
    <scope>NUCLEOTIDE SEQUENCE [LARGE SCALE GENOMIC DNA]</scope>
    <source>
        <strain evidence="5">Shaxun</strain>
        <tissue evidence="5">Muscle</tissue>
    </source>
</reference>